<feature type="transmembrane region" description="Helical" evidence="1">
    <location>
        <begin position="301"/>
        <end position="320"/>
    </location>
</feature>
<reference evidence="2 3" key="1">
    <citation type="journal article" date="2017" name="Gigascience">
        <title>Genome sequence of the small brown planthopper, Laodelphax striatellus.</title>
        <authorList>
            <person name="Zhu J."/>
            <person name="Jiang F."/>
            <person name="Wang X."/>
            <person name="Yang P."/>
            <person name="Bao Y."/>
            <person name="Zhao W."/>
            <person name="Wang W."/>
            <person name="Lu H."/>
            <person name="Wang Q."/>
            <person name="Cui N."/>
            <person name="Li J."/>
            <person name="Chen X."/>
            <person name="Luo L."/>
            <person name="Yu J."/>
            <person name="Kang L."/>
            <person name="Cui F."/>
        </authorList>
    </citation>
    <scope>NUCLEOTIDE SEQUENCE [LARGE SCALE GENOMIC DNA]</scope>
    <source>
        <strain evidence="2">Lst14</strain>
    </source>
</reference>
<evidence type="ECO:0008006" key="4">
    <source>
        <dbReference type="Google" id="ProtNLM"/>
    </source>
</evidence>
<sequence>MESFLKIMVWLQSKSLKIVKDSHSIGIANLVKSHRISASFREYCKQDHVISGKGNSINIAKEKNYLKNKIDDLVVWYEQLTGLDEVRFVQNRVIEAQDRLVIAQNKRRESGKALSAVQNKLKDIYAELDNTTRGEERYLQLITQEHSVLKEERRLTEEFNQIEREERDCFTFLSSAVKESHEKERAQAEKTKYWSVIGSILGTVIGVLGSSINNQFKMKELRKMVVDSLNSRDASGTMDNNFGNLTKDILTAINELQTSTSNHKSDKILDGTNLPLHLVQHTDSYEHIEKLLEQQRYEMRLGLILVSTIAISIPVLVGIIQKFS</sequence>
<dbReference type="SMR" id="A0A482WT33"/>
<name>A0A482WT33_LAOST</name>
<gene>
    <name evidence="2" type="ORF">LSTR_LSTR013384</name>
</gene>
<dbReference type="Proteomes" id="UP000291343">
    <property type="component" value="Unassembled WGS sequence"/>
</dbReference>
<dbReference type="PANTHER" id="PTHR28624">
    <property type="entry name" value="COILED-COIL DOMAIN-CONTAINING PROTEIN 51"/>
    <property type="match status" value="1"/>
</dbReference>
<dbReference type="OrthoDB" id="6243211at2759"/>
<feature type="transmembrane region" description="Helical" evidence="1">
    <location>
        <begin position="193"/>
        <end position="214"/>
    </location>
</feature>
<evidence type="ECO:0000313" key="2">
    <source>
        <dbReference type="EMBL" id="RZF36160.1"/>
    </source>
</evidence>
<proteinExistence type="predicted"/>
<dbReference type="InterPro" id="IPR037660">
    <property type="entry name" value="CCDC51"/>
</dbReference>
<keyword evidence="1" id="KW-0812">Transmembrane</keyword>
<dbReference type="InParanoid" id="A0A482WT33"/>
<comment type="caution">
    <text evidence="2">The sequence shown here is derived from an EMBL/GenBank/DDBJ whole genome shotgun (WGS) entry which is preliminary data.</text>
</comment>
<dbReference type="PANTHER" id="PTHR28624:SF1">
    <property type="entry name" value="MITOCHONDRIAL POTASSIUM CHANNEL"/>
    <property type="match status" value="1"/>
</dbReference>
<keyword evidence="3" id="KW-1185">Reference proteome</keyword>
<dbReference type="EMBL" id="QKKF02026906">
    <property type="protein sequence ID" value="RZF36160.1"/>
    <property type="molecule type" value="Genomic_DNA"/>
</dbReference>
<protein>
    <recommendedName>
        <fullName evidence="4">Coiled-coil domain-containing protein 51</fullName>
    </recommendedName>
</protein>
<organism evidence="2 3">
    <name type="scientific">Laodelphax striatellus</name>
    <name type="common">Small brown planthopper</name>
    <name type="synonym">Delphax striatella</name>
    <dbReference type="NCBI Taxonomy" id="195883"/>
    <lineage>
        <taxon>Eukaryota</taxon>
        <taxon>Metazoa</taxon>
        <taxon>Ecdysozoa</taxon>
        <taxon>Arthropoda</taxon>
        <taxon>Hexapoda</taxon>
        <taxon>Insecta</taxon>
        <taxon>Pterygota</taxon>
        <taxon>Neoptera</taxon>
        <taxon>Paraneoptera</taxon>
        <taxon>Hemiptera</taxon>
        <taxon>Auchenorrhyncha</taxon>
        <taxon>Fulgoroidea</taxon>
        <taxon>Delphacidae</taxon>
        <taxon>Criomorphinae</taxon>
        <taxon>Laodelphax</taxon>
    </lineage>
</organism>
<evidence type="ECO:0000313" key="3">
    <source>
        <dbReference type="Proteomes" id="UP000291343"/>
    </source>
</evidence>
<keyword evidence="1" id="KW-0472">Membrane</keyword>
<keyword evidence="1" id="KW-1133">Transmembrane helix</keyword>
<evidence type="ECO:0000256" key="1">
    <source>
        <dbReference type="SAM" id="Phobius"/>
    </source>
</evidence>
<dbReference type="AlphaFoldDB" id="A0A482WT33"/>
<dbReference type="STRING" id="195883.A0A482WT33"/>
<accession>A0A482WT33</accession>